<sequence>MNKQKIFKEKEKNIILMNSPITMKDISIYKKNKNNIK</sequence>
<dbReference type="InParanoid" id="K3XUM7"/>
<name>K3XUM7_SETIT</name>
<dbReference type="AlphaFoldDB" id="K3XUM7"/>
<accession>K3XUM7</accession>
<dbReference type="EMBL" id="AGNK02003366">
    <property type="status" value="NOT_ANNOTATED_CDS"/>
    <property type="molecule type" value="Genomic_DNA"/>
</dbReference>
<dbReference type="EnsemblPlants" id="KQL07715">
    <property type="protein sequence ID" value="KQL07715"/>
    <property type="gene ID" value="SETIT_005634mg"/>
</dbReference>
<evidence type="ECO:0000313" key="1">
    <source>
        <dbReference type="EnsemblPlants" id="KQL07715"/>
    </source>
</evidence>
<dbReference type="HOGENOM" id="CLU_3351978_0_0_1"/>
<keyword evidence="2" id="KW-1185">Reference proteome</keyword>
<reference evidence="2" key="1">
    <citation type="journal article" date="2012" name="Nat. Biotechnol.">
        <title>Reference genome sequence of the model plant Setaria.</title>
        <authorList>
            <person name="Bennetzen J.L."/>
            <person name="Schmutz J."/>
            <person name="Wang H."/>
            <person name="Percifield R."/>
            <person name="Hawkins J."/>
            <person name="Pontaroli A.C."/>
            <person name="Estep M."/>
            <person name="Feng L."/>
            <person name="Vaughn J.N."/>
            <person name="Grimwood J."/>
            <person name="Jenkins J."/>
            <person name="Barry K."/>
            <person name="Lindquist E."/>
            <person name="Hellsten U."/>
            <person name="Deshpande S."/>
            <person name="Wang X."/>
            <person name="Wu X."/>
            <person name="Mitros T."/>
            <person name="Triplett J."/>
            <person name="Yang X."/>
            <person name="Ye C.Y."/>
            <person name="Mauro-Herrera M."/>
            <person name="Wang L."/>
            <person name="Li P."/>
            <person name="Sharma M."/>
            <person name="Sharma R."/>
            <person name="Ronald P.C."/>
            <person name="Panaud O."/>
            <person name="Kellogg E.A."/>
            <person name="Brutnell T.P."/>
            <person name="Doust A.N."/>
            <person name="Tuskan G.A."/>
            <person name="Rokhsar D."/>
            <person name="Devos K.M."/>
        </authorList>
    </citation>
    <scope>NUCLEOTIDE SEQUENCE [LARGE SCALE GENOMIC DNA]</scope>
    <source>
        <strain evidence="2">cv. Yugu1</strain>
    </source>
</reference>
<proteinExistence type="predicted"/>
<dbReference type="Gramene" id="KQL07715">
    <property type="protein sequence ID" value="KQL07715"/>
    <property type="gene ID" value="SETIT_005634mg"/>
</dbReference>
<organism evidence="1 2">
    <name type="scientific">Setaria italica</name>
    <name type="common">Foxtail millet</name>
    <name type="synonym">Panicum italicum</name>
    <dbReference type="NCBI Taxonomy" id="4555"/>
    <lineage>
        <taxon>Eukaryota</taxon>
        <taxon>Viridiplantae</taxon>
        <taxon>Streptophyta</taxon>
        <taxon>Embryophyta</taxon>
        <taxon>Tracheophyta</taxon>
        <taxon>Spermatophyta</taxon>
        <taxon>Magnoliopsida</taxon>
        <taxon>Liliopsida</taxon>
        <taxon>Poales</taxon>
        <taxon>Poaceae</taxon>
        <taxon>PACMAD clade</taxon>
        <taxon>Panicoideae</taxon>
        <taxon>Panicodae</taxon>
        <taxon>Paniceae</taxon>
        <taxon>Cenchrinae</taxon>
        <taxon>Setaria</taxon>
    </lineage>
</organism>
<reference evidence="1" key="2">
    <citation type="submission" date="2018-08" db="UniProtKB">
        <authorList>
            <consortium name="EnsemblPlants"/>
        </authorList>
    </citation>
    <scope>IDENTIFICATION</scope>
    <source>
        <strain evidence="1">Yugu1</strain>
    </source>
</reference>
<evidence type="ECO:0000313" key="2">
    <source>
        <dbReference type="Proteomes" id="UP000004995"/>
    </source>
</evidence>
<protein>
    <submittedName>
        <fullName evidence="1">Uncharacterized protein</fullName>
    </submittedName>
</protein>
<dbReference type="Proteomes" id="UP000004995">
    <property type="component" value="Unassembled WGS sequence"/>
</dbReference>